<dbReference type="AlphaFoldDB" id="X0SCA1"/>
<feature type="domain" description="Phage tail tape measure protein" evidence="3">
    <location>
        <begin position="93"/>
        <end position="154"/>
    </location>
</feature>
<keyword evidence="2" id="KW-0472">Membrane</keyword>
<feature type="non-terminal residue" evidence="4">
    <location>
        <position position="154"/>
    </location>
</feature>
<dbReference type="Pfam" id="PF10145">
    <property type="entry name" value="PhageMin_Tail"/>
    <property type="match status" value="1"/>
</dbReference>
<evidence type="ECO:0000259" key="3">
    <source>
        <dbReference type="Pfam" id="PF10145"/>
    </source>
</evidence>
<evidence type="ECO:0000256" key="1">
    <source>
        <dbReference type="ARBA" id="ARBA00022612"/>
    </source>
</evidence>
<sequence length="154" mass="16244">MAKSGGIRAGKAYVEVGTDNTKLERGLRAAQRQLRAFGSSVRALGMRMVRFSAAALLPFAALTVVFARFEQRMARVKALTGAVGADFEKLNVEAKRLGKTTVFSATQAAEAMGVFAQAGLDVNQILAVLAPTLRLAAAGQLEMAMAADMAVKIL</sequence>
<comment type="caution">
    <text evidence="4">The sequence shown here is derived from an EMBL/GenBank/DDBJ whole genome shotgun (WGS) entry which is preliminary data.</text>
</comment>
<keyword evidence="2" id="KW-0812">Transmembrane</keyword>
<gene>
    <name evidence="4" type="ORF">S01H1_03585</name>
</gene>
<dbReference type="EMBL" id="BARS01001942">
    <property type="protein sequence ID" value="GAF78654.1"/>
    <property type="molecule type" value="Genomic_DNA"/>
</dbReference>
<accession>X0SCA1</accession>
<keyword evidence="2" id="KW-1133">Transmembrane helix</keyword>
<name>X0SCA1_9ZZZZ</name>
<dbReference type="NCBIfam" id="TIGR01760">
    <property type="entry name" value="tape_meas_TP901"/>
    <property type="match status" value="1"/>
</dbReference>
<proteinExistence type="predicted"/>
<protein>
    <recommendedName>
        <fullName evidence="3">Phage tail tape measure protein domain-containing protein</fullName>
    </recommendedName>
</protein>
<dbReference type="PANTHER" id="PTHR37813">
    <property type="entry name" value="FELS-2 PROPHAGE PROTEIN"/>
    <property type="match status" value="1"/>
</dbReference>
<evidence type="ECO:0000313" key="4">
    <source>
        <dbReference type="EMBL" id="GAF78654.1"/>
    </source>
</evidence>
<dbReference type="PANTHER" id="PTHR37813:SF1">
    <property type="entry name" value="FELS-2 PROPHAGE PROTEIN"/>
    <property type="match status" value="1"/>
</dbReference>
<dbReference type="InterPro" id="IPR010090">
    <property type="entry name" value="Phage_tape_meas"/>
</dbReference>
<organism evidence="4">
    <name type="scientific">marine sediment metagenome</name>
    <dbReference type="NCBI Taxonomy" id="412755"/>
    <lineage>
        <taxon>unclassified sequences</taxon>
        <taxon>metagenomes</taxon>
        <taxon>ecological metagenomes</taxon>
    </lineage>
</organism>
<reference evidence="4" key="1">
    <citation type="journal article" date="2014" name="Front. Microbiol.">
        <title>High frequency of phylogenetically diverse reductive dehalogenase-homologous genes in deep subseafloor sedimentary metagenomes.</title>
        <authorList>
            <person name="Kawai M."/>
            <person name="Futagami T."/>
            <person name="Toyoda A."/>
            <person name="Takaki Y."/>
            <person name="Nishi S."/>
            <person name="Hori S."/>
            <person name="Arai W."/>
            <person name="Tsubouchi T."/>
            <person name="Morono Y."/>
            <person name="Uchiyama I."/>
            <person name="Ito T."/>
            <person name="Fujiyama A."/>
            <person name="Inagaki F."/>
            <person name="Takami H."/>
        </authorList>
    </citation>
    <scope>NUCLEOTIDE SEQUENCE</scope>
    <source>
        <strain evidence="4">Expedition CK06-06</strain>
    </source>
</reference>
<feature type="transmembrane region" description="Helical" evidence="2">
    <location>
        <begin position="48"/>
        <end position="67"/>
    </location>
</feature>
<keyword evidence="1" id="KW-1188">Viral release from host cell</keyword>
<evidence type="ECO:0000256" key="2">
    <source>
        <dbReference type="SAM" id="Phobius"/>
    </source>
</evidence>